<dbReference type="CDD" id="cd03811">
    <property type="entry name" value="GT4_GT28_WabH-like"/>
    <property type="match status" value="1"/>
</dbReference>
<dbReference type="Proteomes" id="UP000323393">
    <property type="component" value="Unassembled WGS sequence"/>
</dbReference>
<sequence length="410" mass="47637">MKKILITCFDMEVGGVERSLINLLENFDYTKYSVDLMLFRHKGDFMDLIPKKVNLLNEIPQYSTFRKSIREMIRDKYFILSGTRIIAKCGSYINRKNKGLKEPGIYQMQLSWKYGIPFLPKLENEYDIAISYLWPHYFTADKINAKTKIAWIHTDYSTIDIDVNMDFEIWNRFDYIIAVSDSCKDSFLQKFKSLQDKVLVIENIASPELNRALSLANINNPMKMDKRFKIVTVARLSYQKGIDQAIEVMNKLRKKGFHNISWYVIGYGGEEKVLKDLIKKYQLEDCFFLLGKQTNPYPFMSCGDLYVQPSRYEGKAVTVTEAKTLFKPVLITNYPTASSQIIDGIDGFICPMGIEGLTNKIQELIESPDKLEKLRRNLEGVKTENSEEILKLYKLFDDKIEDGLFTKEVI</sequence>
<protein>
    <submittedName>
        <fullName evidence="2">Glycosyltransferase</fullName>
    </submittedName>
</protein>
<dbReference type="RefSeq" id="WP_148965528.1">
    <property type="nucleotide sequence ID" value="NZ_VTEU01000002.1"/>
</dbReference>
<dbReference type="GO" id="GO:0016757">
    <property type="term" value="F:glycosyltransferase activity"/>
    <property type="evidence" value="ECO:0007669"/>
    <property type="project" value="InterPro"/>
</dbReference>
<comment type="caution">
    <text evidence="2">The sequence shown here is derived from an EMBL/GenBank/DDBJ whole genome shotgun (WGS) entry which is preliminary data.</text>
</comment>
<dbReference type="PANTHER" id="PTHR12526">
    <property type="entry name" value="GLYCOSYLTRANSFERASE"/>
    <property type="match status" value="1"/>
</dbReference>
<accession>A0AA94WUL7</accession>
<dbReference type="SUPFAM" id="SSF53756">
    <property type="entry name" value="UDP-Glycosyltransferase/glycogen phosphorylase"/>
    <property type="match status" value="1"/>
</dbReference>
<dbReference type="AlphaFoldDB" id="A0AA94WUL7"/>
<evidence type="ECO:0000313" key="2">
    <source>
        <dbReference type="EMBL" id="TYS60075.1"/>
    </source>
</evidence>
<dbReference type="InterPro" id="IPR001296">
    <property type="entry name" value="Glyco_trans_1"/>
</dbReference>
<reference evidence="2 3" key="1">
    <citation type="submission" date="2019-08" db="EMBL/GenBank/DDBJ databases">
        <title>Bacillus genomes from the desert of Cuatro Cienegas, Coahuila.</title>
        <authorList>
            <person name="Olmedo-Alvarez G."/>
        </authorList>
    </citation>
    <scope>NUCLEOTIDE SEQUENCE [LARGE SCALE GENOMIC DNA]</scope>
    <source>
        <strain evidence="2 3">CH88_3T</strain>
    </source>
</reference>
<gene>
    <name evidence="2" type="ORF">FZC74_07975</name>
</gene>
<evidence type="ECO:0000259" key="1">
    <source>
        <dbReference type="Pfam" id="PF00534"/>
    </source>
</evidence>
<name>A0AA94WUL7_9BACI</name>
<evidence type="ECO:0000313" key="3">
    <source>
        <dbReference type="Proteomes" id="UP000323393"/>
    </source>
</evidence>
<dbReference type="PANTHER" id="PTHR12526:SF628">
    <property type="entry name" value="MANNOSYLGLUCOSYLGLYCERATE SYNTHASE"/>
    <property type="match status" value="1"/>
</dbReference>
<organism evidence="2 3">
    <name type="scientific">Sutcliffiella horikoshii</name>
    <dbReference type="NCBI Taxonomy" id="79883"/>
    <lineage>
        <taxon>Bacteria</taxon>
        <taxon>Bacillati</taxon>
        <taxon>Bacillota</taxon>
        <taxon>Bacilli</taxon>
        <taxon>Bacillales</taxon>
        <taxon>Bacillaceae</taxon>
        <taxon>Sutcliffiella</taxon>
    </lineage>
</organism>
<feature type="domain" description="Glycosyl transferase family 1" evidence="1">
    <location>
        <begin position="224"/>
        <end position="377"/>
    </location>
</feature>
<dbReference type="EMBL" id="VTEU01000002">
    <property type="protein sequence ID" value="TYS60075.1"/>
    <property type="molecule type" value="Genomic_DNA"/>
</dbReference>
<dbReference type="Pfam" id="PF00534">
    <property type="entry name" value="Glycos_transf_1"/>
    <property type="match status" value="1"/>
</dbReference>
<dbReference type="Gene3D" id="3.40.50.2000">
    <property type="entry name" value="Glycogen Phosphorylase B"/>
    <property type="match status" value="2"/>
</dbReference>
<proteinExistence type="predicted"/>